<evidence type="ECO:0008006" key="3">
    <source>
        <dbReference type="Google" id="ProtNLM"/>
    </source>
</evidence>
<organism evidence="1 2">
    <name type="scientific">Paenibacillus odorifer</name>
    <dbReference type="NCBI Taxonomy" id="189426"/>
    <lineage>
        <taxon>Bacteria</taxon>
        <taxon>Bacillati</taxon>
        <taxon>Bacillota</taxon>
        <taxon>Bacilli</taxon>
        <taxon>Bacillales</taxon>
        <taxon>Paenibacillaceae</taxon>
        <taxon>Paenibacillus</taxon>
    </lineage>
</organism>
<comment type="caution">
    <text evidence="1">The sequence shown here is derived from an EMBL/GenBank/DDBJ whole genome shotgun (WGS) entry which is preliminary data.</text>
</comment>
<evidence type="ECO:0000313" key="2">
    <source>
        <dbReference type="Proteomes" id="UP000187465"/>
    </source>
</evidence>
<evidence type="ECO:0000313" key="1">
    <source>
        <dbReference type="EMBL" id="OMD31931.1"/>
    </source>
</evidence>
<accession>A0A1R0XAR0</accession>
<protein>
    <recommendedName>
        <fullName evidence="3">Transposase DDE domain-containing protein</fullName>
    </recommendedName>
</protein>
<dbReference type="Proteomes" id="UP000187465">
    <property type="component" value="Unassembled WGS sequence"/>
</dbReference>
<sequence>MAFQETEYFKEKAKESCKIEAKNCELRHRHGYDVASSSGLIGMQIQGAMAIFAELEANNEPGRLRTRKKRLEKSGTFRKIRIRYRFFIRLILGLPEKLLVLQRPLTKDWAFNIGKCGSEILLFNKRHTALHMHRMREHIILGCNL</sequence>
<name>A0A1R0XAR0_9BACL</name>
<proteinExistence type="predicted"/>
<dbReference type="EMBL" id="MKQP01000019">
    <property type="protein sequence ID" value="OMD31931.1"/>
    <property type="molecule type" value="Genomic_DNA"/>
</dbReference>
<dbReference type="AlphaFoldDB" id="A0A1R0XAR0"/>
<gene>
    <name evidence="1" type="ORF">BJP51_16925</name>
</gene>
<reference evidence="1 2" key="1">
    <citation type="submission" date="2016-10" db="EMBL/GenBank/DDBJ databases">
        <title>Paenibacillus species isolates.</title>
        <authorList>
            <person name="Beno S.M."/>
        </authorList>
    </citation>
    <scope>NUCLEOTIDE SEQUENCE [LARGE SCALE GENOMIC DNA]</scope>
    <source>
        <strain evidence="1 2">FSL H7-0604</strain>
    </source>
</reference>